<sequence length="87" mass="9552">MGTSHSFGTKILIALIKFYQVAISPLIGPRCRFVPTCSCYGIEALKTHGLLKGSWLTLKRVLKCHPLSAGGFDPVPPKKINNNDEKK</sequence>
<accession>A0A1B8T1Z9</accession>
<dbReference type="AlphaFoldDB" id="A0A1B8T1Z9"/>
<dbReference type="EMBL" id="MAQD01000011">
    <property type="protein sequence ID" value="OBY49714.1"/>
    <property type="molecule type" value="Genomic_DNA"/>
</dbReference>
<name>A0A1B8T1Z9_HAEPA</name>
<dbReference type="GeneID" id="93297200"/>
<evidence type="ECO:0000313" key="11">
    <source>
        <dbReference type="Proteomes" id="UP000595009"/>
    </source>
</evidence>
<dbReference type="PANTHER" id="PTHR33383:SF1">
    <property type="entry name" value="MEMBRANE PROTEIN INSERTION EFFICIENCY FACTOR-RELATED"/>
    <property type="match status" value="1"/>
</dbReference>
<evidence type="ECO:0000313" key="7">
    <source>
        <dbReference type="Proteomes" id="UP000092740"/>
    </source>
</evidence>
<dbReference type="SMART" id="SM01234">
    <property type="entry name" value="Haemolytic"/>
    <property type="match status" value="1"/>
</dbReference>
<evidence type="ECO:0000313" key="9">
    <source>
        <dbReference type="Proteomes" id="UP000253763"/>
    </source>
</evidence>
<dbReference type="Proteomes" id="UP000253763">
    <property type="component" value="Unassembled WGS sequence"/>
</dbReference>
<keyword evidence="1" id="KW-0472">Membrane</keyword>
<evidence type="ECO:0000313" key="6">
    <source>
        <dbReference type="EMBL" id="RDE98425.1"/>
    </source>
</evidence>
<evidence type="ECO:0000313" key="2">
    <source>
        <dbReference type="EMBL" id="OBY49714.1"/>
    </source>
</evidence>
<keyword evidence="1" id="KW-1003">Cell membrane</keyword>
<dbReference type="PANTHER" id="PTHR33383">
    <property type="entry name" value="MEMBRANE PROTEIN INSERTION EFFICIENCY FACTOR-RELATED"/>
    <property type="match status" value="1"/>
</dbReference>
<protein>
    <recommendedName>
        <fullName evidence="1">Putative membrane protein insertion efficiency factor</fullName>
    </recommendedName>
</protein>
<dbReference type="Proteomes" id="UP000253910">
    <property type="component" value="Unassembled WGS sequence"/>
</dbReference>
<dbReference type="EMBL" id="QEPZ01000004">
    <property type="protein sequence ID" value="RDE91725.1"/>
    <property type="molecule type" value="Genomic_DNA"/>
</dbReference>
<evidence type="ECO:0000313" key="8">
    <source>
        <dbReference type="Proteomes" id="UP000242412"/>
    </source>
</evidence>
<dbReference type="Proteomes" id="UP000242412">
    <property type="component" value="Unassembled WGS sequence"/>
</dbReference>
<comment type="similarity">
    <text evidence="1">Belongs to the UPF0161 family.</text>
</comment>
<gene>
    <name evidence="4" type="primary">yidD</name>
    <name evidence="2" type="ORF">BBB48_09950</name>
    <name evidence="3" type="ORF">BSO15_06375</name>
    <name evidence="6" type="ORF">DPV87_01240</name>
    <name evidence="5" type="ORF">DPV97_06430</name>
    <name evidence="4" type="ORF">INP94_10750</name>
</gene>
<evidence type="ECO:0000313" key="5">
    <source>
        <dbReference type="EMBL" id="RDE91725.1"/>
    </source>
</evidence>
<reference evidence="4 11" key="4">
    <citation type="submission" date="2020-10" db="EMBL/GenBank/DDBJ databases">
        <title>Genomic diversity and antimicrobial resistance of Haemophilus colonising the airways of young children with cystic fibrosis.</title>
        <authorList>
            <person name="Watts S.C."/>
            <person name="Judd L.M."/>
            <person name="Carzino R."/>
            <person name="Ranganathan S."/>
            <person name="Holt K.E."/>
        </authorList>
    </citation>
    <scope>NUCLEOTIDE SEQUENCE [LARGE SCALE GENOMIC DNA]</scope>
    <source>
        <strain evidence="4 11">M1C137_2</strain>
    </source>
</reference>
<dbReference type="Proteomes" id="UP000092740">
    <property type="component" value="Unassembled WGS sequence"/>
</dbReference>
<evidence type="ECO:0000313" key="4">
    <source>
        <dbReference type="EMBL" id="QOR17309.1"/>
    </source>
</evidence>
<dbReference type="RefSeq" id="WP_005695569.1">
    <property type="nucleotide sequence ID" value="NZ_CABFLI010000016.1"/>
</dbReference>
<dbReference type="EMBL" id="QEPW01000002">
    <property type="protein sequence ID" value="RDE98425.1"/>
    <property type="molecule type" value="Genomic_DNA"/>
</dbReference>
<dbReference type="OrthoDB" id="9801753at2"/>
<organism evidence="6 10">
    <name type="scientific">Haemophilus parainfluenzae</name>
    <dbReference type="NCBI Taxonomy" id="729"/>
    <lineage>
        <taxon>Bacteria</taxon>
        <taxon>Pseudomonadati</taxon>
        <taxon>Pseudomonadota</taxon>
        <taxon>Gammaproteobacteria</taxon>
        <taxon>Pasteurellales</taxon>
        <taxon>Pasteurellaceae</taxon>
        <taxon>Haemophilus</taxon>
    </lineage>
</organism>
<evidence type="ECO:0000313" key="10">
    <source>
        <dbReference type="Proteomes" id="UP000253910"/>
    </source>
</evidence>
<dbReference type="Pfam" id="PF01809">
    <property type="entry name" value="YidD"/>
    <property type="match status" value="1"/>
</dbReference>
<dbReference type="InterPro" id="IPR002696">
    <property type="entry name" value="Membr_insert_effic_factor_YidD"/>
</dbReference>
<dbReference type="OMA" id="FHPGGHD"/>
<evidence type="ECO:0000313" key="3">
    <source>
        <dbReference type="EMBL" id="OLV26615.1"/>
    </source>
</evidence>
<dbReference type="GO" id="GO:0005886">
    <property type="term" value="C:plasma membrane"/>
    <property type="evidence" value="ECO:0007669"/>
    <property type="project" value="UniProtKB-SubCell"/>
</dbReference>
<dbReference type="Proteomes" id="UP000595009">
    <property type="component" value="Chromosome"/>
</dbReference>
<dbReference type="EMBL" id="MPJJ01000008">
    <property type="protein sequence ID" value="OLV26615.1"/>
    <property type="molecule type" value="Genomic_DNA"/>
</dbReference>
<comment type="subcellular location">
    <subcellularLocation>
        <location evidence="1">Cell membrane</location>
        <topology evidence="1">Peripheral membrane protein</topology>
        <orientation evidence="1">Cytoplasmic side</orientation>
    </subcellularLocation>
</comment>
<comment type="function">
    <text evidence="1">Could be involved in insertion of integral membrane proteins into the membrane.</text>
</comment>
<proteinExistence type="inferred from homology"/>
<dbReference type="EMBL" id="CP063120">
    <property type="protein sequence ID" value="QOR17309.1"/>
    <property type="molecule type" value="Genomic_DNA"/>
</dbReference>
<reference evidence="3 8" key="2">
    <citation type="submission" date="2016-11" db="EMBL/GenBank/DDBJ databases">
        <title>Simultaneous identification of Haemophilus influenzae and Haemophilus haemolyticus using TaqMan real-time PCR.</title>
        <authorList>
            <person name="Price E.P."/>
            <person name="Sarovich D.S."/>
            <person name="Harris T.M."/>
            <person name="Spargo J.C."/>
            <person name="Nosworthy E."/>
            <person name="Beissbarth J."/>
            <person name="Chang A.B."/>
            <person name="Smith-Vaughan H.C."/>
        </authorList>
    </citation>
    <scope>NUCLEOTIDE SEQUENCE [LARGE SCALE GENOMIC DNA]</scope>
    <source>
        <strain evidence="3 8">60884 B Hi-2</strain>
    </source>
</reference>
<dbReference type="HAMAP" id="MF_00386">
    <property type="entry name" value="UPF0161_YidD"/>
    <property type="match status" value="1"/>
</dbReference>
<reference evidence="2 7" key="1">
    <citation type="submission" date="2016-06" db="EMBL/GenBank/DDBJ databases">
        <title>Simultaneous identification of Haemophilus influenzae and Haemophilus haemolyticus using TaqMan real-time PCR.</title>
        <authorList>
            <person name="Price E.P."/>
            <person name="Sarovich D.S."/>
            <person name="Harris T."/>
            <person name="Spargo J.C."/>
            <person name="Nosworthy E."/>
            <person name="Beissbarth J."/>
            <person name="Smith-Vaughan H.C."/>
        </authorList>
    </citation>
    <scope>NUCLEOTIDE SEQUENCE [LARGE SCALE GENOMIC DNA]</scope>
    <source>
        <strain evidence="2 7">ATCC 9796</strain>
    </source>
</reference>
<reference evidence="9 10" key="3">
    <citation type="submission" date="2018-05" db="EMBL/GenBank/DDBJ databases">
        <title>Draft Genome Sequences for a Diverse set of 7 Haemophilus Species.</title>
        <authorList>
            <person name="Nichols M."/>
            <person name="Topaz N."/>
            <person name="Wang X."/>
            <person name="Wang X."/>
            <person name="Boxrud D."/>
        </authorList>
    </citation>
    <scope>NUCLEOTIDE SEQUENCE [LARGE SCALE GENOMIC DNA]</scope>
    <source>
        <strain evidence="6 10">C2008001710</strain>
        <strain evidence="5 9">C2008003258</strain>
    </source>
</reference>
<evidence type="ECO:0000256" key="1">
    <source>
        <dbReference type="HAMAP-Rule" id="MF_00386"/>
    </source>
</evidence>
<dbReference type="NCBIfam" id="TIGR00278">
    <property type="entry name" value="membrane protein insertion efficiency factor YidD"/>
    <property type="match status" value="1"/>
</dbReference>